<reference evidence="4 5" key="1">
    <citation type="submission" date="2020-07" db="EMBL/GenBank/DDBJ databases">
        <title>Thermogemmata thermophila gen. nov., sp. nov., a novel moderate thermophilic planctomycete from a Kamchatka hot spring.</title>
        <authorList>
            <person name="Elcheninov A.G."/>
            <person name="Podosokorskaya O.A."/>
            <person name="Kovaleva O.L."/>
            <person name="Novikov A."/>
            <person name="Bonch-Osmolovskaya E.A."/>
            <person name="Toshchakov S.V."/>
            <person name="Kublanov I.V."/>
        </authorList>
    </citation>
    <scope>NUCLEOTIDE SEQUENCE [LARGE SCALE GENOMIC DNA]</scope>
    <source>
        <strain evidence="4 5">2918</strain>
    </source>
</reference>
<dbReference type="InterPro" id="IPR000238">
    <property type="entry name" value="RbfA"/>
</dbReference>
<keyword evidence="1 2" id="KW-0690">Ribosome biogenesis</keyword>
<organism evidence="4 5">
    <name type="scientific">Thermogemmata fonticola</name>
    <dbReference type="NCBI Taxonomy" id="2755323"/>
    <lineage>
        <taxon>Bacteria</taxon>
        <taxon>Pseudomonadati</taxon>
        <taxon>Planctomycetota</taxon>
        <taxon>Planctomycetia</taxon>
        <taxon>Gemmatales</taxon>
        <taxon>Gemmataceae</taxon>
        <taxon>Thermogemmata</taxon>
    </lineage>
</organism>
<dbReference type="NCBIfam" id="TIGR00082">
    <property type="entry name" value="rbfA"/>
    <property type="match status" value="1"/>
</dbReference>
<protein>
    <recommendedName>
        <fullName evidence="2">Ribosome-binding factor A</fullName>
    </recommendedName>
</protein>
<evidence type="ECO:0000256" key="1">
    <source>
        <dbReference type="ARBA" id="ARBA00022517"/>
    </source>
</evidence>
<proteinExistence type="inferred from homology"/>
<dbReference type="SUPFAM" id="SSF89919">
    <property type="entry name" value="Ribosome-binding factor A, RbfA"/>
    <property type="match status" value="1"/>
</dbReference>
<dbReference type="Proteomes" id="UP000542342">
    <property type="component" value="Unassembled WGS sequence"/>
</dbReference>
<sequence length="158" mass="17780">MKTFRLARVAEVIREAAAKAILFELKDPRVKNVTVTRVEVSADLQHAKIYVSIMGSEKEQKLTMHGLKSATGFIQSRVAQQLTTRYVPRINFVLDQGVKRSIAVSQLLQAERQRRQEGEPPAPNDEEALTPDDLEAREEIHEPKAERDATDRLPPPAS</sequence>
<dbReference type="PANTHER" id="PTHR33515:SF1">
    <property type="entry name" value="RIBOSOME-BINDING FACTOR A, CHLOROPLASTIC-RELATED"/>
    <property type="match status" value="1"/>
</dbReference>
<comment type="subcellular location">
    <subcellularLocation>
        <location evidence="2">Cytoplasm</location>
    </subcellularLocation>
</comment>
<feature type="region of interest" description="Disordered" evidence="3">
    <location>
        <begin position="110"/>
        <end position="158"/>
    </location>
</feature>
<feature type="compositionally biased region" description="Basic and acidic residues" evidence="3">
    <location>
        <begin position="137"/>
        <end position="151"/>
    </location>
</feature>
<dbReference type="GO" id="GO:0043024">
    <property type="term" value="F:ribosomal small subunit binding"/>
    <property type="evidence" value="ECO:0007669"/>
    <property type="project" value="TreeGrafter"/>
</dbReference>
<evidence type="ECO:0000313" key="4">
    <source>
        <dbReference type="EMBL" id="MBA2226256.1"/>
    </source>
</evidence>
<dbReference type="AlphaFoldDB" id="A0A7V8VE34"/>
<dbReference type="RefSeq" id="WP_194537700.1">
    <property type="nucleotide sequence ID" value="NZ_JACEFB010000005.1"/>
</dbReference>
<name>A0A7V8VE34_9BACT</name>
<gene>
    <name evidence="2 4" type="primary">rbfA</name>
    <name evidence="4" type="ORF">H0921_08805</name>
</gene>
<feature type="compositionally biased region" description="Acidic residues" evidence="3">
    <location>
        <begin position="124"/>
        <end position="136"/>
    </location>
</feature>
<dbReference type="InterPro" id="IPR015946">
    <property type="entry name" value="KH_dom-like_a/b"/>
</dbReference>
<dbReference type="GO" id="GO:0030490">
    <property type="term" value="P:maturation of SSU-rRNA"/>
    <property type="evidence" value="ECO:0007669"/>
    <property type="project" value="UniProtKB-UniRule"/>
</dbReference>
<accession>A0A7V8VE34</accession>
<keyword evidence="5" id="KW-1185">Reference proteome</keyword>
<comment type="subunit">
    <text evidence="2">Monomer. Binds 30S ribosomal subunits, but not 50S ribosomal subunits or 70S ribosomes.</text>
</comment>
<dbReference type="Pfam" id="PF02033">
    <property type="entry name" value="RBFA"/>
    <property type="match status" value="1"/>
</dbReference>
<evidence type="ECO:0000256" key="2">
    <source>
        <dbReference type="HAMAP-Rule" id="MF_00003"/>
    </source>
</evidence>
<comment type="similarity">
    <text evidence="2">Belongs to the RbfA family.</text>
</comment>
<dbReference type="InterPro" id="IPR023799">
    <property type="entry name" value="RbfA_dom_sf"/>
</dbReference>
<dbReference type="EMBL" id="JACEFB010000005">
    <property type="protein sequence ID" value="MBA2226256.1"/>
    <property type="molecule type" value="Genomic_DNA"/>
</dbReference>
<dbReference type="PANTHER" id="PTHR33515">
    <property type="entry name" value="RIBOSOME-BINDING FACTOR A, CHLOROPLASTIC-RELATED"/>
    <property type="match status" value="1"/>
</dbReference>
<comment type="function">
    <text evidence="2">One of several proteins that assist in the late maturation steps of the functional core of the 30S ribosomal subunit. Associates with free 30S ribosomal subunits (but not with 30S subunits that are part of 70S ribosomes or polysomes). Required for efficient processing of 16S rRNA. May interact with the 5'-terminal helix region of 16S rRNA.</text>
</comment>
<evidence type="ECO:0000313" key="5">
    <source>
        <dbReference type="Proteomes" id="UP000542342"/>
    </source>
</evidence>
<dbReference type="GO" id="GO:0005829">
    <property type="term" value="C:cytosol"/>
    <property type="evidence" value="ECO:0007669"/>
    <property type="project" value="TreeGrafter"/>
</dbReference>
<evidence type="ECO:0000256" key="3">
    <source>
        <dbReference type="SAM" id="MobiDB-lite"/>
    </source>
</evidence>
<comment type="caution">
    <text evidence="4">The sequence shown here is derived from an EMBL/GenBank/DDBJ whole genome shotgun (WGS) entry which is preliminary data.</text>
</comment>
<keyword evidence="2" id="KW-0963">Cytoplasm</keyword>
<dbReference type="Gene3D" id="3.30.300.20">
    <property type="match status" value="1"/>
</dbReference>
<dbReference type="HAMAP" id="MF_00003">
    <property type="entry name" value="RbfA"/>
    <property type="match status" value="1"/>
</dbReference>